<reference evidence="2 3" key="1">
    <citation type="submission" date="2017-07" db="EMBL/GenBank/DDBJ databases">
        <title>Complete genome sequence of Oryzomicrobium terrae TPP412.</title>
        <authorList>
            <person name="Chiu L.-W."/>
            <person name="Lo K.-J."/>
            <person name="Tsai Y.-M."/>
            <person name="Lin S.-S."/>
            <person name="Kuo C.-H."/>
            <person name="Liu C.-T."/>
        </authorList>
    </citation>
    <scope>NUCLEOTIDE SEQUENCE [LARGE SCALE GENOMIC DNA]</scope>
    <source>
        <strain evidence="2 3">TPP412</strain>
    </source>
</reference>
<proteinExistence type="predicted"/>
<dbReference type="Pfam" id="PF12790">
    <property type="entry name" value="T6SS-SciN"/>
    <property type="match status" value="1"/>
</dbReference>
<evidence type="ECO:0008006" key="4">
    <source>
        <dbReference type="Google" id="ProtNLM"/>
    </source>
</evidence>
<name>A0A5C1EBK6_9RHOO</name>
<dbReference type="Proteomes" id="UP000323671">
    <property type="component" value="Chromosome"/>
</dbReference>
<gene>
    <name evidence="2" type="ORF">OTERR_28540</name>
</gene>
<dbReference type="AlphaFoldDB" id="A0A5C1EBK6"/>
<evidence type="ECO:0000313" key="3">
    <source>
        <dbReference type="Proteomes" id="UP000323671"/>
    </source>
</evidence>
<dbReference type="EMBL" id="CP022579">
    <property type="protein sequence ID" value="QEL66330.1"/>
    <property type="molecule type" value="Genomic_DNA"/>
</dbReference>
<dbReference type="Gene3D" id="2.60.40.4150">
    <property type="entry name" value="Type VI secretion system, lipoprotein SciN"/>
    <property type="match status" value="1"/>
</dbReference>
<accession>A0A5C1EBK6</accession>
<dbReference type="KEGG" id="otr:OTERR_28540"/>
<evidence type="ECO:0000313" key="2">
    <source>
        <dbReference type="EMBL" id="QEL66330.1"/>
    </source>
</evidence>
<dbReference type="InterPro" id="IPR038706">
    <property type="entry name" value="Type_VI_SciN-like_sf"/>
</dbReference>
<keyword evidence="3" id="KW-1185">Reference proteome</keyword>
<feature type="region of interest" description="Disordered" evidence="1">
    <location>
        <begin position="180"/>
        <end position="201"/>
    </location>
</feature>
<organism evidence="2 3">
    <name type="scientific">Oryzomicrobium terrae</name>
    <dbReference type="NCBI Taxonomy" id="1735038"/>
    <lineage>
        <taxon>Bacteria</taxon>
        <taxon>Pseudomonadati</taxon>
        <taxon>Pseudomonadota</taxon>
        <taxon>Betaproteobacteria</taxon>
        <taxon>Rhodocyclales</taxon>
        <taxon>Rhodocyclaceae</taxon>
        <taxon>Oryzomicrobium</taxon>
    </lineage>
</organism>
<sequence>MAASLTGCTAANSALGGNTRKSAIAEARWQYAKDALVLELAADTRLNEYDDEAHTLLLGVYQMADPAQFYKLMANPEALAKTLENGNAGNGFVDFSRHVIGPGQHTVLSLDRAQDARFVGISAGYYHITPTRITRLFPIPLQVDSTGWLGRTYTAAPSVLRLRLQLGAEGIIGAERLQPVPGDVAGSTSTSLSPDRDGNEISLSPEALEADIHMVNMAKTIGN</sequence>
<dbReference type="InterPro" id="IPR017734">
    <property type="entry name" value="T6SS_SciN"/>
</dbReference>
<evidence type="ECO:0000256" key="1">
    <source>
        <dbReference type="SAM" id="MobiDB-lite"/>
    </source>
</evidence>
<protein>
    <recommendedName>
        <fullName evidence="4">Type VI secretion system protein VasD</fullName>
    </recommendedName>
</protein>